<reference evidence="2" key="1">
    <citation type="journal article" date="2023" name="Nat. Plants">
        <title>Single-cell RNA sequencing provides a high-resolution roadmap for understanding the multicellular compartmentation of specialized metabolism.</title>
        <authorList>
            <person name="Sun S."/>
            <person name="Shen X."/>
            <person name="Li Y."/>
            <person name="Li Y."/>
            <person name="Wang S."/>
            <person name="Li R."/>
            <person name="Zhang H."/>
            <person name="Shen G."/>
            <person name="Guo B."/>
            <person name="Wei J."/>
            <person name="Xu J."/>
            <person name="St-Pierre B."/>
            <person name="Chen S."/>
            <person name="Sun C."/>
        </authorList>
    </citation>
    <scope>NUCLEOTIDE SEQUENCE [LARGE SCALE GENOMIC DNA]</scope>
</reference>
<evidence type="ECO:0000313" key="2">
    <source>
        <dbReference type="Proteomes" id="UP001060085"/>
    </source>
</evidence>
<gene>
    <name evidence="1" type="ORF">M9H77_25120</name>
</gene>
<accession>A0ACC0A8P4</accession>
<organism evidence="1 2">
    <name type="scientific">Catharanthus roseus</name>
    <name type="common">Madagascar periwinkle</name>
    <name type="synonym">Vinca rosea</name>
    <dbReference type="NCBI Taxonomy" id="4058"/>
    <lineage>
        <taxon>Eukaryota</taxon>
        <taxon>Viridiplantae</taxon>
        <taxon>Streptophyta</taxon>
        <taxon>Embryophyta</taxon>
        <taxon>Tracheophyta</taxon>
        <taxon>Spermatophyta</taxon>
        <taxon>Magnoliopsida</taxon>
        <taxon>eudicotyledons</taxon>
        <taxon>Gunneridae</taxon>
        <taxon>Pentapetalae</taxon>
        <taxon>asterids</taxon>
        <taxon>lamiids</taxon>
        <taxon>Gentianales</taxon>
        <taxon>Apocynaceae</taxon>
        <taxon>Rauvolfioideae</taxon>
        <taxon>Vinceae</taxon>
        <taxon>Catharanthinae</taxon>
        <taxon>Catharanthus</taxon>
    </lineage>
</organism>
<sequence>MEIQHSQLQFCLILGFALMVSVSEGKESCVEKYISKGYFEKKSNLDDSEFDNYVKHEISSCSCQLPKDNLNYPPRLLTLHRNLMGEGSHRRLSSSIRLESEHSLQSCEGIIIEKLPSGVFADPFELQHLVHRKVFSDAAVFGDSNLELPSFRSNRSVVEIHTEISSGEDINSNQMEIKIELPLHARYPPLGEGFAKVKFGIPDIFLRCSSIQGNLDKCGYMPRKGEGPKSVDDVWEVPCGNKEHQGIVSVVTFTSAIISASLIVFTSISHSTLT</sequence>
<evidence type="ECO:0000313" key="1">
    <source>
        <dbReference type="EMBL" id="KAI5656327.1"/>
    </source>
</evidence>
<proteinExistence type="predicted"/>
<protein>
    <submittedName>
        <fullName evidence="1">Uncharacterized protein</fullName>
    </submittedName>
</protein>
<keyword evidence="2" id="KW-1185">Reference proteome</keyword>
<comment type="caution">
    <text evidence="1">The sequence shown here is derived from an EMBL/GenBank/DDBJ whole genome shotgun (WGS) entry which is preliminary data.</text>
</comment>
<name>A0ACC0A8P4_CATRO</name>
<dbReference type="Proteomes" id="UP001060085">
    <property type="component" value="Linkage Group LG06"/>
</dbReference>
<dbReference type="EMBL" id="CM044706">
    <property type="protein sequence ID" value="KAI5656327.1"/>
    <property type="molecule type" value="Genomic_DNA"/>
</dbReference>